<dbReference type="GO" id="GO:0016791">
    <property type="term" value="F:phosphatase activity"/>
    <property type="evidence" value="ECO:0007669"/>
    <property type="project" value="TreeGrafter"/>
</dbReference>
<organism evidence="1 2">
    <name type="scientific">Selenomonas ruminantium</name>
    <dbReference type="NCBI Taxonomy" id="971"/>
    <lineage>
        <taxon>Bacteria</taxon>
        <taxon>Bacillati</taxon>
        <taxon>Bacillota</taxon>
        <taxon>Negativicutes</taxon>
        <taxon>Selenomonadales</taxon>
        <taxon>Selenomonadaceae</taxon>
        <taxon>Selenomonas</taxon>
    </lineage>
</organism>
<sequence>MIKLILSDMDGTLLDEAGNMPAGFDDVMAQLHERGVMFAPASGRQYQSLVESFPEYADKFLFISDNGTMVRQHGQEIFSDVIERQNALRLIDSVNEIDGIYNVFCGKKKAYMLKGKHPEKYFDELQKYFRELELVDDFAAVDDDPIKVSFFTAGADADTKIFPLFAQEQANMQVVLASAYWVDITNKGANKGMAVRKVQDRLGIGFEECAAFGDYMNDKEMLESVYYSYAMDNAYPDIKEIARFTTKSNAENGVLWQIEQLIDQGLC</sequence>
<dbReference type="SFLD" id="SFLDG01140">
    <property type="entry name" value="C2.B:_Phosphomannomutase_and_P"/>
    <property type="match status" value="1"/>
</dbReference>
<dbReference type="InterPro" id="IPR000150">
    <property type="entry name" value="Cof"/>
</dbReference>
<dbReference type="NCBIfam" id="TIGR01484">
    <property type="entry name" value="HAD-SF-IIB"/>
    <property type="match status" value="1"/>
</dbReference>
<dbReference type="InterPro" id="IPR023214">
    <property type="entry name" value="HAD_sf"/>
</dbReference>
<dbReference type="SFLD" id="SFLDG01144">
    <property type="entry name" value="C2.B.4:_PGP_Like"/>
    <property type="match status" value="1"/>
</dbReference>
<evidence type="ECO:0000313" key="1">
    <source>
        <dbReference type="EMBL" id="SFI34596.1"/>
    </source>
</evidence>
<accession>A0A1I3HFT8</accession>
<dbReference type="PANTHER" id="PTHR10000:SF53">
    <property type="entry name" value="5-AMINO-6-(5-PHOSPHO-D-RIBITYLAMINO)URACIL PHOSPHATASE YBJI-RELATED"/>
    <property type="match status" value="1"/>
</dbReference>
<dbReference type="InterPro" id="IPR006379">
    <property type="entry name" value="HAD-SF_hydro_IIB"/>
</dbReference>
<dbReference type="SUPFAM" id="SSF56784">
    <property type="entry name" value="HAD-like"/>
    <property type="match status" value="1"/>
</dbReference>
<evidence type="ECO:0000313" key="2">
    <source>
        <dbReference type="Proteomes" id="UP000183639"/>
    </source>
</evidence>
<dbReference type="InterPro" id="IPR036412">
    <property type="entry name" value="HAD-like_sf"/>
</dbReference>
<dbReference type="Gene3D" id="3.40.50.1000">
    <property type="entry name" value="HAD superfamily/HAD-like"/>
    <property type="match status" value="1"/>
</dbReference>
<dbReference type="GO" id="GO:0005829">
    <property type="term" value="C:cytosol"/>
    <property type="evidence" value="ECO:0007669"/>
    <property type="project" value="TreeGrafter"/>
</dbReference>
<gene>
    <name evidence="1" type="ORF">SAMN04487861_13014</name>
</gene>
<dbReference type="AlphaFoldDB" id="A0A1I3HFT8"/>
<dbReference type="PANTHER" id="PTHR10000">
    <property type="entry name" value="PHOSPHOSERINE PHOSPHATASE"/>
    <property type="match status" value="1"/>
</dbReference>
<proteinExistence type="predicted"/>
<dbReference type="OrthoDB" id="9781413at2"/>
<dbReference type="RefSeq" id="WP_075445578.1">
    <property type="nucleotide sequence ID" value="NZ_FOQK01000030.1"/>
</dbReference>
<dbReference type="GO" id="GO:0000287">
    <property type="term" value="F:magnesium ion binding"/>
    <property type="evidence" value="ECO:0007669"/>
    <property type="project" value="TreeGrafter"/>
</dbReference>
<dbReference type="SFLD" id="SFLDS00003">
    <property type="entry name" value="Haloacid_Dehalogenase"/>
    <property type="match status" value="1"/>
</dbReference>
<protein>
    <submittedName>
        <fullName evidence="1">Uncharacterized protein</fullName>
    </submittedName>
</protein>
<name>A0A1I3HFT8_SELRU</name>
<dbReference type="Proteomes" id="UP000183639">
    <property type="component" value="Unassembled WGS sequence"/>
</dbReference>
<dbReference type="Pfam" id="PF08282">
    <property type="entry name" value="Hydrolase_3"/>
    <property type="match status" value="1"/>
</dbReference>
<dbReference type="NCBIfam" id="TIGR00099">
    <property type="entry name" value="Cof-subfamily"/>
    <property type="match status" value="1"/>
</dbReference>
<dbReference type="CDD" id="cd07518">
    <property type="entry name" value="HAD_YbiV-Like"/>
    <property type="match status" value="1"/>
</dbReference>
<dbReference type="EMBL" id="FOQK01000030">
    <property type="protein sequence ID" value="SFI34596.1"/>
    <property type="molecule type" value="Genomic_DNA"/>
</dbReference>
<reference evidence="1 2" key="1">
    <citation type="submission" date="2016-10" db="EMBL/GenBank/DDBJ databases">
        <authorList>
            <person name="de Groot N.N."/>
        </authorList>
    </citation>
    <scope>NUCLEOTIDE SEQUENCE [LARGE SCALE GENOMIC DNA]</scope>
    <source>
        <strain evidence="1 2">Z108</strain>
    </source>
</reference>
<dbReference type="Gene3D" id="3.30.1240.10">
    <property type="match status" value="1"/>
</dbReference>